<dbReference type="InterPro" id="IPR000836">
    <property type="entry name" value="PRTase_dom"/>
</dbReference>
<keyword evidence="2" id="KW-0808">Transferase</keyword>
<keyword evidence="2" id="KW-0328">Glycosyltransferase</keyword>
<dbReference type="InterPro" id="IPR029057">
    <property type="entry name" value="PRTase-like"/>
</dbReference>
<name>A0ABT8RDC2_9BACT</name>
<comment type="caution">
    <text evidence="2">The sequence shown here is derived from an EMBL/GenBank/DDBJ whole genome shotgun (WGS) entry which is preliminary data.</text>
</comment>
<reference evidence="2" key="1">
    <citation type="submission" date="2023-07" db="EMBL/GenBank/DDBJ databases">
        <title>The genome sequence of Rhodocytophaga aerolata KACC 12507.</title>
        <authorList>
            <person name="Zhang X."/>
        </authorList>
    </citation>
    <scope>NUCLEOTIDE SEQUENCE</scope>
    <source>
        <strain evidence="2">KACC 12507</strain>
    </source>
</reference>
<keyword evidence="3" id="KW-1185">Reference proteome</keyword>
<dbReference type="InterPro" id="IPR050137">
    <property type="entry name" value="PyrR_bifunctional"/>
</dbReference>
<proteinExistence type="predicted"/>
<evidence type="ECO:0000313" key="2">
    <source>
        <dbReference type="EMBL" id="MDO1450089.1"/>
    </source>
</evidence>
<dbReference type="PANTHER" id="PTHR11608:SF0">
    <property type="entry name" value="BIFUNCTIONAL PROTEIN PYRR"/>
    <property type="match status" value="1"/>
</dbReference>
<dbReference type="SUPFAM" id="SSF53271">
    <property type="entry name" value="PRTase-like"/>
    <property type="match status" value="1"/>
</dbReference>
<dbReference type="CDD" id="cd06223">
    <property type="entry name" value="PRTases_typeI"/>
    <property type="match status" value="1"/>
</dbReference>
<dbReference type="PANTHER" id="PTHR11608">
    <property type="entry name" value="BIFUNCTIONAL PROTEIN PYRR"/>
    <property type="match status" value="1"/>
</dbReference>
<dbReference type="EMBL" id="JAUKPO010000025">
    <property type="protein sequence ID" value="MDO1450089.1"/>
    <property type="molecule type" value="Genomic_DNA"/>
</dbReference>
<dbReference type="Gene3D" id="3.40.50.2020">
    <property type="match status" value="1"/>
</dbReference>
<accession>A0ABT8RDC2</accession>
<evidence type="ECO:0000313" key="3">
    <source>
        <dbReference type="Proteomes" id="UP001168528"/>
    </source>
</evidence>
<evidence type="ECO:0000259" key="1">
    <source>
        <dbReference type="Pfam" id="PF00156"/>
    </source>
</evidence>
<organism evidence="2 3">
    <name type="scientific">Rhodocytophaga aerolata</name>
    <dbReference type="NCBI Taxonomy" id="455078"/>
    <lineage>
        <taxon>Bacteria</taxon>
        <taxon>Pseudomonadati</taxon>
        <taxon>Bacteroidota</taxon>
        <taxon>Cytophagia</taxon>
        <taxon>Cytophagales</taxon>
        <taxon>Rhodocytophagaceae</taxon>
        <taxon>Rhodocytophaga</taxon>
    </lineage>
</organism>
<feature type="domain" description="Phosphoribosyltransferase" evidence="1">
    <location>
        <begin position="8"/>
        <end position="145"/>
    </location>
</feature>
<dbReference type="Pfam" id="PF00156">
    <property type="entry name" value="Pribosyltran"/>
    <property type="match status" value="1"/>
</dbReference>
<gene>
    <name evidence="2" type="ORF">Q0590_27660</name>
</gene>
<dbReference type="RefSeq" id="WP_302040892.1">
    <property type="nucleotide sequence ID" value="NZ_JAUKPO010000025.1"/>
</dbReference>
<dbReference type="Proteomes" id="UP001168528">
    <property type="component" value="Unassembled WGS sequence"/>
</dbReference>
<dbReference type="GO" id="GO:0016757">
    <property type="term" value="F:glycosyltransferase activity"/>
    <property type="evidence" value="ECO:0007669"/>
    <property type="project" value="UniProtKB-KW"/>
</dbReference>
<sequence length="169" mass="19239">MTATSTLILTQKQTLQKIKRIAYEVYENNFQEDEIILAGIYDKGYLFAKLLQQELKAISPIKVTLVKVSLDKLAPLQSDIFLDCDTSLLRNKVVILLDDVLNTGRTLVYSLKPFLNVEIKKLSTAVIVDRNHKQFPISADYIGYALSTTIQEHIEVVLEDEERFGVYLS</sequence>
<protein>
    <submittedName>
        <fullName evidence="2">Phosphoribosyltransferase family protein</fullName>
    </submittedName>
</protein>